<keyword evidence="2" id="KW-0597">Phosphoprotein</keyword>
<dbReference type="GO" id="GO:0045944">
    <property type="term" value="P:positive regulation of transcription by RNA polymerase II"/>
    <property type="evidence" value="ECO:0007669"/>
    <property type="project" value="UniProtKB-ARBA"/>
</dbReference>
<reference evidence="15" key="3">
    <citation type="submission" date="2025-09" db="UniProtKB">
        <authorList>
            <consortium name="Ensembl"/>
        </authorList>
    </citation>
    <scope>IDENTIFICATION</scope>
</reference>
<evidence type="ECO:0000256" key="13">
    <source>
        <dbReference type="SAM" id="MobiDB-lite"/>
    </source>
</evidence>
<dbReference type="AlphaFoldDB" id="A0AAY5E9D2"/>
<evidence type="ECO:0000256" key="4">
    <source>
        <dbReference type="ARBA" id="ARBA00022843"/>
    </source>
</evidence>
<evidence type="ECO:0000256" key="12">
    <source>
        <dbReference type="PROSITE-ProRule" id="PRU00401"/>
    </source>
</evidence>
<dbReference type="GeneTree" id="ENSGT00950000182979"/>
<keyword evidence="16" id="KW-1185">Reference proteome</keyword>
<dbReference type="SUPFAM" id="SSF68906">
    <property type="entry name" value="SAP domain"/>
    <property type="match status" value="1"/>
</dbReference>
<keyword evidence="8" id="KW-0804">Transcription</keyword>
<organism evidence="15 16">
    <name type="scientific">Electrophorus electricus</name>
    <name type="common">Electric eel</name>
    <name type="synonym">Gymnotus electricus</name>
    <dbReference type="NCBI Taxonomy" id="8005"/>
    <lineage>
        <taxon>Eukaryota</taxon>
        <taxon>Metazoa</taxon>
        <taxon>Chordata</taxon>
        <taxon>Craniata</taxon>
        <taxon>Vertebrata</taxon>
        <taxon>Euteleostomi</taxon>
        <taxon>Actinopterygii</taxon>
        <taxon>Neopterygii</taxon>
        <taxon>Teleostei</taxon>
        <taxon>Ostariophysi</taxon>
        <taxon>Gymnotiformes</taxon>
        <taxon>Gymnotoidei</taxon>
        <taxon>Gymnotidae</taxon>
        <taxon>Electrophorus</taxon>
    </lineage>
</organism>
<evidence type="ECO:0000256" key="5">
    <source>
        <dbReference type="ARBA" id="ARBA00023015"/>
    </source>
</evidence>
<dbReference type="GO" id="GO:0003713">
    <property type="term" value="F:transcription coactivator activity"/>
    <property type="evidence" value="ECO:0007669"/>
    <property type="project" value="TreeGrafter"/>
</dbReference>
<dbReference type="PANTHER" id="PTHR22793">
    <property type="entry name" value="MYOCARDIN-RELATED TRANSCRIPTION FACTOR-RELATED"/>
    <property type="match status" value="1"/>
</dbReference>
<evidence type="ECO:0000256" key="9">
    <source>
        <dbReference type="ARBA" id="ARBA00023242"/>
    </source>
</evidence>
<evidence type="ECO:0000256" key="10">
    <source>
        <dbReference type="ARBA" id="ARBA00057404"/>
    </source>
</evidence>
<evidence type="ECO:0000256" key="7">
    <source>
        <dbReference type="ARBA" id="ARBA00023159"/>
    </source>
</evidence>
<evidence type="ECO:0000256" key="8">
    <source>
        <dbReference type="ARBA" id="ARBA00023163"/>
    </source>
</evidence>
<dbReference type="InterPro" id="IPR036361">
    <property type="entry name" value="SAP_dom_sf"/>
</dbReference>
<dbReference type="PANTHER" id="PTHR22793:SF11">
    <property type="entry name" value="MYOCARDIN"/>
    <property type="match status" value="1"/>
</dbReference>
<feature type="compositionally biased region" description="Low complexity" evidence="13">
    <location>
        <begin position="172"/>
        <end position="188"/>
    </location>
</feature>
<dbReference type="Pfam" id="PF02755">
    <property type="entry name" value="RPEL"/>
    <property type="match status" value="2"/>
</dbReference>
<dbReference type="Ensembl" id="ENSEEET00000056086.1">
    <property type="protein sequence ID" value="ENSEEEP00000053500.1"/>
    <property type="gene ID" value="ENSEEEG00000027014.1"/>
</dbReference>
<evidence type="ECO:0000256" key="6">
    <source>
        <dbReference type="ARBA" id="ARBA00023054"/>
    </source>
</evidence>
<dbReference type="GO" id="GO:0051145">
    <property type="term" value="P:smooth muscle cell differentiation"/>
    <property type="evidence" value="ECO:0007669"/>
    <property type="project" value="TreeGrafter"/>
</dbReference>
<keyword evidence="6" id="KW-0175">Coiled coil</keyword>
<feature type="compositionally biased region" description="Basic and acidic residues" evidence="13">
    <location>
        <begin position="217"/>
        <end position="230"/>
    </location>
</feature>
<dbReference type="InterPro" id="IPR003034">
    <property type="entry name" value="SAP_dom"/>
</dbReference>
<dbReference type="PROSITE" id="PS51073">
    <property type="entry name" value="RPEL"/>
    <property type="match status" value="3"/>
</dbReference>
<feature type="region of interest" description="Disordered" evidence="13">
    <location>
        <begin position="217"/>
        <end position="254"/>
    </location>
</feature>
<dbReference type="InterPro" id="IPR043451">
    <property type="entry name" value="Myocardin-like"/>
</dbReference>
<evidence type="ECO:0000259" key="14">
    <source>
        <dbReference type="PROSITE" id="PS50800"/>
    </source>
</evidence>
<evidence type="ECO:0000313" key="15">
    <source>
        <dbReference type="Ensembl" id="ENSEEEP00000053500.1"/>
    </source>
</evidence>
<keyword evidence="9" id="KW-0539">Nucleus</keyword>
<dbReference type="SMART" id="SM00707">
    <property type="entry name" value="RPEL"/>
    <property type="match status" value="3"/>
</dbReference>
<dbReference type="Pfam" id="PF02037">
    <property type="entry name" value="SAP"/>
    <property type="match status" value="1"/>
</dbReference>
<dbReference type="Gene3D" id="6.10.150.10">
    <property type="match status" value="1"/>
</dbReference>
<feature type="region of interest" description="Disordered" evidence="13">
    <location>
        <begin position="590"/>
        <end position="627"/>
    </location>
</feature>
<keyword evidence="3" id="KW-0677">Repeat</keyword>
<evidence type="ECO:0000256" key="2">
    <source>
        <dbReference type="ARBA" id="ARBA00022553"/>
    </source>
</evidence>
<feature type="domain" description="SAP" evidence="14">
    <location>
        <begin position="336"/>
        <end position="370"/>
    </location>
</feature>
<proteinExistence type="predicted"/>
<dbReference type="SMART" id="SM00513">
    <property type="entry name" value="SAP"/>
    <property type="match status" value="1"/>
</dbReference>
<gene>
    <name evidence="15" type="primary">MYOCD</name>
</gene>
<protein>
    <recommendedName>
        <fullName evidence="11">Myocardin</fullName>
    </recommendedName>
</protein>
<sequence>AVCLGLEHARILQLRLQQRRTREQLADQGIMPPLKSPAAFHEQRRSLERSKTGDYLKHKIGSRPEKSELISMHILQDSAVEGSAQEPPNKLRRARLADDLNEKIALRPGPLELVEKNIIPVDSSLKEAAVKGICTGVFPKQEDSYAFEEDSGSESLSPEHPLSDESQSSAGALAESKASSAPSPSQVSNHHGMLGYKPLILRNPNLYYVCTVLSKTSDKSRPKKPKDVKPKVKKLKYHQYIPPDQKAEKSPPPMDSAYARLLQQQQLFLQLQILSQQKQQQQGTRQPATAQSFGYGPQAGERDAPDGSGSTSPVKSSYCGPAGVSPVRPGPLPANLDDLKVSELRQQLRIRGLPVSGTKTALIERLRPYKDPSCSSPSSSGDITTVTFPVTPTGSSYQSPGSTMSHTGGYYPFCSTGSTPPISPASSDLSVGGSLPDSFSDVALSSPRFGLQPSPTPPSADESPAAGGCPHGDAPEGLDTEKDKMLVEKQKVIEELTWKLHQEQRQVEELRMQLHKRKRTHGGPPEPPPPPHPLRPQPPAHMQQHFFGVSVKQEHVASSCPLASKQPKCGPPGSCIEGMGHCGLGGPASGSPSGLSAYLSPQCSPQDSPVTKSSSSPQPSSLPSSPSHPYLLTCTLRMSEAFGHDFCMMNTYVCSLLLQQMTRSQQMDELLDVLIESGEMPANAKEGRCPVTKVVPHLTVPPSSAGAAAIPKFHRHYGHVAASMMPYEHAAADCHLEVLLGSPMTRPGDIMPLKMAAEDAPLEEVGEGFAGHRHDDKLLGNRDMMDTPLSPMATKVSPVATDSQGLGMTYTESPWEAMEWLDLTPPSSATAFGSGMPPAGPSIFNTEFLDVTDINLNSAMDLHLEHW</sequence>
<dbReference type="FunFam" id="1.10.720.30:FF:000008">
    <property type="entry name" value="Myocardin"/>
    <property type="match status" value="1"/>
</dbReference>
<feature type="compositionally biased region" description="Pro residues" evidence="13">
    <location>
        <begin position="524"/>
        <end position="539"/>
    </location>
</feature>
<comment type="function">
    <text evidence="10">Smooth muscle cells (SM) and cardiac muscle cells-specific transcriptional factor which uses the canonical single or multiple CArG boxes DNA sequence. Acts as a cofactor of serum response factor (SRF) with the potential to modulate SRF-target genes. Plays a crucial role in cardiogenesis, urinary bladder development, and differentiation of the smooth muscle cell lineage (myogenesis). Positively regulates the transcription of genes involved in vascular smooth muscle contraction.</text>
</comment>
<evidence type="ECO:0000256" key="3">
    <source>
        <dbReference type="ARBA" id="ARBA00022737"/>
    </source>
</evidence>
<evidence type="ECO:0000313" key="16">
    <source>
        <dbReference type="Proteomes" id="UP000314983"/>
    </source>
</evidence>
<keyword evidence="5" id="KW-0805">Transcription regulation</keyword>
<feature type="repeat" description="RPEL" evidence="12">
    <location>
        <begin position="10"/>
        <end position="35"/>
    </location>
</feature>
<dbReference type="InterPro" id="IPR004018">
    <property type="entry name" value="RPEL_repeat"/>
</dbReference>
<feature type="region of interest" description="Disordered" evidence="13">
    <location>
        <begin position="515"/>
        <end position="541"/>
    </location>
</feature>
<keyword evidence="4" id="KW-0832">Ubl conjugation</keyword>
<dbReference type="Proteomes" id="UP000314983">
    <property type="component" value="Chromosome 14"/>
</dbReference>
<dbReference type="Gene3D" id="6.10.140.2040">
    <property type="match status" value="1"/>
</dbReference>
<feature type="compositionally biased region" description="Polar residues" evidence="13">
    <location>
        <begin position="283"/>
        <end position="292"/>
    </location>
</feature>
<feature type="region of interest" description="Disordered" evidence="13">
    <location>
        <begin position="145"/>
        <end position="190"/>
    </location>
</feature>
<name>A0AAY5E9D2_ELEEL</name>
<comment type="subcellular location">
    <subcellularLocation>
        <location evidence="1">Nucleus</location>
    </subcellularLocation>
</comment>
<keyword evidence="7" id="KW-0010">Activator</keyword>
<feature type="repeat" description="RPEL" evidence="12">
    <location>
        <begin position="98"/>
        <end position="123"/>
    </location>
</feature>
<dbReference type="PROSITE" id="PS50800">
    <property type="entry name" value="SAP"/>
    <property type="match status" value="1"/>
</dbReference>
<accession>A0AAY5E9D2</accession>
<evidence type="ECO:0000256" key="1">
    <source>
        <dbReference type="ARBA" id="ARBA00004123"/>
    </source>
</evidence>
<feature type="repeat" description="RPEL" evidence="12">
    <location>
        <begin position="54"/>
        <end position="79"/>
    </location>
</feature>
<dbReference type="GO" id="GO:0055007">
    <property type="term" value="P:cardiac muscle cell differentiation"/>
    <property type="evidence" value="ECO:0007669"/>
    <property type="project" value="TreeGrafter"/>
</dbReference>
<feature type="region of interest" description="Disordered" evidence="13">
    <location>
        <begin position="443"/>
        <end position="480"/>
    </location>
</feature>
<reference evidence="15 16" key="1">
    <citation type="submission" date="2020-05" db="EMBL/GenBank/DDBJ databases">
        <title>Electrophorus electricus (electric eel) genome, fEleEle1, primary haplotype.</title>
        <authorList>
            <person name="Myers G."/>
            <person name="Meyer A."/>
            <person name="Fedrigo O."/>
            <person name="Formenti G."/>
            <person name="Rhie A."/>
            <person name="Tracey A."/>
            <person name="Sims Y."/>
            <person name="Jarvis E.D."/>
        </authorList>
    </citation>
    <scope>NUCLEOTIDE SEQUENCE [LARGE SCALE GENOMIC DNA]</scope>
</reference>
<feature type="region of interest" description="Disordered" evidence="13">
    <location>
        <begin position="278"/>
        <end position="331"/>
    </location>
</feature>
<dbReference type="Gene3D" id="1.10.720.30">
    <property type="entry name" value="SAP domain"/>
    <property type="match status" value="1"/>
</dbReference>
<evidence type="ECO:0000256" key="11">
    <source>
        <dbReference type="ARBA" id="ARBA00069373"/>
    </source>
</evidence>
<reference evidence="15" key="2">
    <citation type="submission" date="2025-08" db="UniProtKB">
        <authorList>
            <consortium name="Ensembl"/>
        </authorList>
    </citation>
    <scope>IDENTIFICATION</scope>
</reference>
<dbReference type="GO" id="GO:0005634">
    <property type="term" value="C:nucleus"/>
    <property type="evidence" value="ECO:0007669"/>
    <property type="project" value="UniProtKB-SubCell"/>
</dbReference>
<dbReference type="GO" id="GO:0051147">
    <property type="term" value="P:regulation of muscle cell differentiation"/>
    <property type="evidence" value="ECO:0007669"/>
    <property type="project" value="UniProtKB-ARBA"/>
</dbReference>